<evidence type="ECO:0000313" key="2">
    <source>
        <dbReference type="Proteomes" id="UP000293852"/>
    </source>
</evidence>
<dbReference type="AlphaFoldDB" id="A0A4Q7M1J4"/>
<keyword evidence="2" id="KW-1185">Reference proteome</keyword>
<comment type="caution">
    <text evidence="1">The sequence shown here is derived from an EMBL/GenBank/DDBJ whole genome shotgun (WGS) entry which is preliminary data.</text>
</comment>
<dbReference type="EMBL" id="SGWX01000001">
    <property type="protein sequence ID" value="RZS61111.1"/>
    <property type="molecule type" value="Genomic_DNA"/>
</dbReference>
<accession>A0A4Q7M1J4</accession>
<organism evidence="1 2">
    <name type="scientific">Xylanimonas ulmi</name>
    <dbReference type="NCBI Taxonomy" id="228973"/>
    <lineage>
        <taxon>Bacteria</taxon>
        <taxon>Bacillati</taxon>
        <taxon>Actinomycetota</taxon>
        <taxon>Actinomycetes</taxon>
        <taxon>Micrococcales</taxon>
        <taxon>Promicromonosporaceae</taxon>
        <taxon>Xylanimonas</taxon>
    </lineage>
</organism>
<reference evidence="1 2" key="1">
    <citation type="submission" date="2019-02" db="EMBL/GenBank/DDBJ databases">
        <title>Sequencing the genomes of 1000 actinobacteria strains.</title>
        <authorList>
            <person name="Klenk H.-P."/>
        </authorList>
    </citation>
    <scope>NUCLEOTIDE SEQUENCE [LARGE SCALE GENOMIC DNA]</scope>
    <source>
        <strain evidence="1 2">DSM 16932</strain>
    </source>
</reference>
<sequence>MTAAGALGATSLLAGPRGRRLCLEVATALNPDVRAAAFYASYALDPGAGASRVMFSLAPGGGDPPTASADDVATALATARWPALREPDLMGAFDHAMASARYWQEPDGEDVLAATPRVRDALTPVAELIATSPHIAWWSEPVDRSTQRSVVWHDADGPRSARDGGVAELDAWRADVVAGEAAARRDRPTDPTANLSGAWWSTPPWLTPRTTRDLGARGPVGLWLVEDSAGWRRAEVRAVAVDPGARVLEVDGPAAWADLCRRHPLEVTASRRHDWYRTTGRGQGEWVQPDWAALARECDGVHLSVAGYLTTAGRAVPVADGVASVLAGWDPDATFWLTGASGASGASAGAGGDRAHVWEYDEDSEAWRRP</sequence>
<protein>
    <submittedName>
        <fullName evidence="1">Uncharacterized protein</fullName>
    </submittedName>
</protein>
<evidence type="ECO:0000313" key="1">
    <source>
        <dbReference type="EMBL" id="RZS61111.1"/>
    </source>
</evidence>
<gene>
    <name evidence="1" type="ORF">EV386_1399</name>
</gene>
<name>A0A4Q7M1J4_9MICO</name>
<dbReference type="Proteomes" id="UP000293852">
    <property type="component" value="Unassembled WGS sequence"/>
</dbReference>
<dbReference type="RefSeq" id="WP_130413563.1">
    <property type="nucleotide sequence ID" value="NZ_SGWX01000001.1"/>
</dbReference>
<proteinExistence type="predicted"/>
<dbReference type="OrthoDB" id="4700192at2"/>